<dbReference type="STRING" id="101091.A0A1C7MZ00"/>
<dbReference type="SUPFAM" id="SSF53335">
    <property type="entry name" value="S-adenosyl-L-methionine-dependent methyltransferases"/>
    <property type="match status" value="1"/>
</dbReference>
<evidence type="ECO:0000313" key="3">
    <source>
        <dbReference type="Proteomes" id="UP000093000"/>
    </source>
</evidence>
<dbReference type="CDD" id="cd02440">
    <property type="entry name" value="AdoMet_MTases"/>
    <property type="match status" value="1"/>
</dbReference>
<comment type="caution">
    <text evidence="2">The sequence shown here is derived from an EMBL/GenBank/DDBJ whole genome shotgun (WGS) entry which is preliminary data.</text>
</comment>
<proteinExistence type="predicted"/>
<dbReference type="AlphaFoldDB" id="A0A1C7MZ00"/>
<dbReference type="Pfam" id="PF13649">
    <property type="entry name" value="Methyltransf_25"/>
    <property type="match status" value="1"/>
</dbReference>
<dbReference type="InterPro" id="IPR029063">
    <property type="entry name" value="SAM-dependent_MTases_sf"/>
</dbReference>
<dbReference type="InterPro" id="IPR041698">
    <property type="entry name" value="Methyltransf_25"/>
</dbReference>
<feature type="non-terminal residue" evidence="2">
    <location>
        <position position="156"/>
    </location>
</feature>
<reference evidence="2 3" key="1">
    <citation type="submission" date="2016-03" db="EMBL/GenBank/DDBJ databases">
        <title>Choanephora cucurbitarum.</title>
        <authorList>
            <person name="Min B."/>
            <person name="Park H."/>
            <person name="Park J.-H."/>
            <person name="Shin H.-D."/>
            <person name="Choi I.-G."/>
        </authorList>
    </citation>
    <scope>NUCLEOTIDE SEQUENCE [LARGE SCALE GENOMIC DNA]</scope>
    <source>
        <strain evidence="2 3">KUS-F28377</strain>
    </source>
</reference>
<dbReference type="InParanoid" id="A0A1C7MZ00"/>
<dbReference type="OrthoDB" id="61390at2759"/>
<organism evidence="2 3">
    <name type="scientific">Choanephora cucurbitarum</name>
    <dbReference type="NCBI Taxonomy" id="101091"/>
    <lineage>
        <taxon>Eukaryota</taxon>
        <taxon>Fungi</taxon>
        <taxon>Fungi incertae sedis</taxon>
        <taxon>Mucoromycota</taxon>
        <taxon>Mucoromycotina</taxon>
        <taxon>Mucoromycetes</taxon>
        <taxon>Mucorales</taxon>
        <taxon>Mucorineae</taxon>
        <taxon>Choanephoraceae</taxon>
        <taxon>Choanephoroideae</taxon>
        <taxon>Choanephora</taxon>
    </lineage>
</organism>
<gene>
    <name evidence="2" type="primary">eryG</name>
    <name evidence="2" type="ORF">A0J61_09807</name>
</gene>
<dbReference type="Proteomes" id="UP000093000">
    <property type="component" value="Unassembled WGS sequence"/>
</dbReference>
<feature type="domain" description="Methyltransferase" evidence="1">
    <location>
        <begin position="63"/>
        <end position="156"/>
    </location>
</feature>
<keyword evidence="2" id="KW-0489">Methyltransferase</keyword>
<dbReference type="GO" id="GO:0032259">
    <property type="term" value="P:methylation"/>
    <property type="evidence" value="ECO:0007669"/>
    <property type="project" value="UniProtKB-KW"/>
</dbReference>
<keyword evidence="2" id="KW-0808">Transferase</keyword>
<dbReference type="Gene3D" id="3.40.50.150">
    <property type="entry name" value="Vaccinia Virus protein VP39"/>
    <property type="match status" value="1"/>
</dbReference>
<dbReference type="PANTHER" id="PTHR43667">
    <property type="entry name" value="CYCLOPROPANE-FATTY-ACYL-PHOSPHOLIPID SYNTHASE"/>
    <property type="match status" value="1"/>
</dbReference>
<keyword evidence="3" id="KW-1185">Reference proteome</keyword>
<dbReference type="PANTHER" id="PTHR43667:SF2">
    <property type="entry name" value="FATTY ACID C-METHYL TRANSFERASE"/>
    <property type="match status" value="1"/>
</dbReference>
<dbReference type="InterPro" id="IPR050723">
    <property type="entry name" value="CFA/CMAS"/>
</dbReference>
<evidence type="ECO:0000259" key="1">
    <source>
        <dbReference type="Pfam" id="PF13649"/>
    </source>
</evidence>
<dbReference type="EMBL" id="LUGH01000942">
    <property type="protein sequence ID" value="OBZ82145.1"/>
    <property type="molecule type" value="Genomic_DNA"/>
</dbReference>
<accession>A0A1C7MZ00</accession>
<name>A0A1C7MZ00_9FUNG</name>
<evidence type="ECO:0000313" key="2">
    <source>
        <dbReference type="EMBL" id="OBZ82145.1"/>
    </source>
</evidence>
<protein>
    <submittedName>
        <fullName evidence="2">Erythromycin 3''-O-methyltransferase</fullName>
    </submittedName>
</protein>
<dbReference type="GO" id="GO:0008168">
    <property type="term" value="F:methyltransferase activity"/>
    <property type="evidence" value="ECO:0007669"/>
    <property type="project" value="UniProtKB-KW"/>
</dbReference>
<sequence length="156" mass="17686">MQETQQSELYGLRNLLVNLELPPKSAWFNMGLWDRPNLNYSQACQNLVREVTEQCAIQPNSSILDVGFGCGDSCLFLAEHYQSKVKGITNEQSQLTVANKRIPDHLKEQIALILGSADDLSTYTSSEKHDAVLSIDSAYHFNTRWDFLRNAFDCLK</sequence>